<dbReference type="InterPro" id="IPR041698">
    <property type="entry name" value="Methyltransf_25"/>
</dbReference>
<keyword evidence="2" id="KW-0808">Transferase</keyword>
<dbReference type="AlphaFoldDB" id="A0A495BJ81"/>
<comment type="caution">
    <text evidence="2">The sequence shown here is derived from an EMBL/GenBank/DDBJ whole genome shotgun (WGS) entry which is preliminary data.</text>
</comment>
<reference evidence="2 3" key="1">
    <citation type="submission" date="2018-10" db="EMBL/GenBank/DDBJ databases">
        <title>Genomic Encyclopedia of Type Strains, Phase IV (KMG-IV): sequencing the most valuable type-strain genomes for metagenomic binning, comparative biology and taxonomic classification.</title>
        <authorList>
            <person name="Goeker M."/>
        </authorList>
    </citation>
    <scope>NUCLEOTIDE SEQUENCE [LARGE SCALE GENOMIC DNA]</scope>
    <source>
        <strain evidence="2 3">DSM 3303</strain>
    </source>
</reference>
<dbReference type="Gene3D" id="3.40.50.150">
    <property type="entry name" value="Vaccinia Virus protein VP39"/>
    <property type="match status" value="1"/>
</dbReference>
<sequence length="274" mass="30720">MLTDQRTADAFANSWNNLPAGSVYTRDQFTDWMSPLTAADVAGRQVLELGCGNGSQMLHLLDWKPAFVEGVDLGDAILSACKNLAGRAEENWKITKSDMTAFSGAGYDLVYSIGVLHHLDCPKEGFDAVIRNVKPGGRFHCWVYAEEGNNLIIKLVDPLRKITSHLPWWLTKYGVATPLAVPFFLYAKTVAALAGISGVEKLPLYQYCRWISNRDFRFFRHVAFDQLVTPQTVYINRATIESWLAGHADIDQHSTYIIMRNGNSWKFGGKRKEA</sequence>
<gene>
    <name evidence="2" type="ORF">C8E02_0945</name>
</gene>
<evidence type="ECO:0000313" key="3">
    <source>
        <dbReference type="Proteomes" id="UP000279384"/>
    </source>
</evidence>
<dbReference type="GO" id="GO:0032259">
    <property type="term" value="P:methylation"/>
    <property type="evidence" value="ECO:0007669"/>
    <property type="project" value="UniProtKB-KW"/>
</dbReference>
<evidence type="ECO:0000313" key="2">
    <source>
        <dbReference type="EMBL" id="RKQ61178.1"/>
    </source>
</evidence>
<name>A0A495BJ81_VOGIN</name>
<dbReference type="Pfam" id="PF13649">
    <property type="entry name" value="Methyltransf_25"/>
    <property type="match status" value="1"/>
</dbReference>
<feature type="domain" description="Methyltransferase" evidence="1">
    <location>
        <begin position="46"/>
        <end position="137"/>
    </location>
</feature>
<dbReference type="PANTHER" id="PTHR43464:SF23">
    <property type="entry name" value="JUVENILE HORMONE ACID O-METHYLTRANSFERASE"/>
    <property type="match status" value="1"/>
</dbReference>
<dbReference type="Proteomes" id="UP000279384">
    <property type="component" value="Unassembled WGS sequence"/>
</dbReference>
<dbReference type="GO" id="GO:0010420">
    <property type="term" value="F:polyprenyldihydroxybenzoate methyltransferase activity"/>
    <property type="evidence" value="ECO:0007669"/>
    <property type="project" value="TreeGrafter"/>
</dbReference>
<dbReference type="EMBL" id="RBID01000011">
    <property type="protein sequence ID" value="RKQ61178.1"/>
    <property type="molecule type" value="Genomic_DNA"/>
</dbReference>
<accession>A0A495BJ81</accession>
<dbReference type="InterPro" id="IPR029063">
    <property type="entry name" value="SAM-dependent_MTases_sf"/>
</dbReference>
<dbReference type="SUPFAM" id="SSF53335">
    <property type="entry name" value="S-adenosyl-L-methionine-dependent methyltransferases"/>
    <property type="match status" value="1"/>
</dbReference>
<evidence type="ECO:0000259" key="1">
    <source>
        <dbReference type="Pfam" id="PF13649"/>
    </source>
</evidence>
<dbReference type="CDD" id="cd02440">
    <property type="entry name" value="AdoMet_MTases"/>
    <property type="match status" value="1"/>
</dbReference>
<dbReference type="RefSeq" id="WP_120809828.1">
    <property type="nucleotide sequence ID" value="NZ_RBID01000011.1"/>
</dbReference>
<keyword evidence="2" id="KW-0489">Methyltransferase</keyword>
<dbReference type="PANTHER" id="PTHR43464">
    <property type="entry name" value="METHYLTRANSFERASE"/>
    <property type="match status" value="1"/>
</dbReference>
<organism evidence="2 3">
    <name type="scientific">Vogesella indigofera</name>
    <name type="common">Pseudomonas indigofera</name>
    <dbReference type="NCBI Taxonomy" id="45465"/>
    <lineage>
        <taxon>Bacteria</taxon>
        <taxon>Pseudomonadati</taxon>
        <taxon>Pseudomonadota</taxon>
        <taxon>Betaproteobacteria</taxon>
        <taxon>Neisseriales</taxon>
        <taxon>Chromobacteriaceae</taxon>
        <taxon>Vogesella</taxon>
    </lineage>
</organism>
<protein>
    <submittedName>
        <fullName evidence="2">Methyltransferase family protein</fullName>
    </submittedName>
</protein>
<proteinExistence type="predicted"/>